<sequence length="117" mass="12662">MASALEPKREEPMVEPDCKKVNGETSNFSLISGKPTEMNFLLTFKVFKSLSNGNSVAEEAQFNNKWNLSAFSSSHCSAEPVAMKPSAPILMASSFLEVDLEIAITSAPKALAIMMAM</sequence>
<accession>A0A9P8TPF2</accession>
<keyword evidence="2" id="KW-1185">Reference proteome</keyword>
<reference evidence="1" key="2">
    <citation type="submission" date="2021-01" db="EMBL/GenBank/DDBJ databases">
        <authorList>
            <person name="Schikora-Tamarit M.A."/>
        </authorList>
    </citation>
    <scope>NUCLEOTIDE SEQUENCE</scope>
    <source>
        <strain evidence="1">CBS2887</strain>
    </source>
</reference>
<proteinExistence type="predicted"/>
<dbReference type="Proteomes" id="UP000774326">
    <property type="component" value="Unassembled WGS sequence"/>
</dbReference>
<name>A0A9P8TPF2_WICPI</name>
<protein>
    <submittedName>
        <fullName evidence="1">Uncharacterized protein</fullName>
    </submittedName>
</protein>
<reference evidence="1" key="1">
    <citation type="journal article" date="2021" name="Open Biol.">
        <title>Shared evolutionary footprints suggest mitochondrial oxidative damage underlies multiple complex I losses in fungi.</title>
        <authorList>
            <person name="Schikora-Tamarit M.A."/>
            <person name="Marcet-Houben M."/>
            <person name="Nosek J."/>
            <person name="Gabaldon T."/>
        </authorList>
    </citation>
    <scope>NUCLEOTIDE SEQUENCE</scope>
    <source>
        <strain evidence="1">CBS2887</strain>
    </source>
</reference>
<evidence type="ECO:0000313" key="1">
    <source>
        <dbReference type="EMBL" id="KAH3685791.1"/>
    </source>
</evidence>
<organism evidence="1 2">
    <name type="scientific">Wickerhamomyces pijperi</name>
    <name type="common">Yeast</name>
    <name type="synonym">Pichia pijperi</name>
    <dbReference type="NCBI Taxonomy" id="599730"/>
    <lineage>
        <taxon>Eukaryota</taxon>
        <taxon>Fungi</taxon>
        <taxon>Dikarya</taxon>
        <taxon>Ascomycota</taxon>
        <taxon>Saccharomycotina</taxon>
        <taxon>Saccharomycetes</taxon>
        <taxon>Phaffomycetales</taxon>
        <taxon>Wickerhamomycetaceae</taxon>
        <taxon>Wickerhamomyces</taxon>
    </lineage>
</organism>
<evidence type="ECO:0000313" key="2">
    <source>
        <dbReference type="Proteomes" id="UP000774326"/>
    </source>
</evidence>
<comment type="caution">
    <text evidence="1">The sequence shown here is derived from an EMBL/GenBank/DDBJ whole genome shotgun (WGS) entry which is preliminary data.</text>
</comment>
<dbReference type="AlphaFoldDB" id="A0A9P8TPF2"/>
<dbReference type="EMBL" id="JAEUBG010001794">
    <property type="protein sequence ID" value="KAH3685791.1"/>
    <property type="molecule type" value="Genomic_DNA"/>
</dbReference>
<gene>
    <name evidence="1" type="ORF">WICPIJ_003254</name>
</gene>